<dbReference type="AlphaFoldDB" id="A0A5B7FM65"/>
<reference evidence="2 3" key="1">
    <citation type="submission" date="2019-05" db="EMBL/GenBank/DDBJ databases">
        <title>Another draft genome of Portunus trituberculatus and its Hox gene families provides insights of decapod evolution.</title>
        <authorList>
            <person name="Jeong J.-H."/>
            <person name="Song I."/>
            <person name="Kim S."/>
            <person name="Choi T."/>
            <person name="Kim D."/>
            <person name="Ryu S."/>
            <person name="Kim W."/>
        </authorList>
    </citation>
    <scope>NUCLEOTIDE SEQUENCE [LARGE SCALE GENOMIC DNA]</scope>
    <source>
        <tissue evidence="2">Muscle</tissue>
    </source>
</reference>
<proteinExistence type="predicted"/>
<sequence>MHLSPDIPTSPATSAFSLTPSFPLPISSTHSTTSSTPPPFPPSLTQHATSAPLHLSPPHFLSPLPSSPFLCSRTLEA</sequence>
<gene>
    <name evidence="2" type="ORF">E2C01_040297</name>
</gene>
<name>A0A5B7FM65_PORTR</name>
<evidence type="ECO:0000313" key="2">
    <source>
        <dbReference type="EMBL" id="MPC46576.1"/>
    </source>
</evidence>
<keyword evidence="3" id="KW-1185">Reference proteome</keyword>
<evidence type="ECO:0000313" key="3">
    <source>
        <dbReference type="Proteomes" id="UP000324222"/>
    </source>
</evidence>
<dbReference type="Proteomes" id="UP000324222">
    <property type="component" value="Unassembled WGS sequence"/>
</dbReference>
<comment type="caution">
    <text evidence="2">The sequence shown here is derived from an EMBL/GenBank/DDBJ whole genome shotgun (WGS) entry which is preliminary data.</text>
</comment>
<feature type="region of interest" description="Disordered" evidence="1">
    <location>
        <begin position="27"/>
        <end position="56"/>
    </location>
</feature>
<evidence type="ECO:0000256" key="1">
    <source>
        <dbReference type="SAM" id="MobiDB-lite"/>
    </source>
</evidence>
<protein>
    <submittedName>
        <fullName evidence="2">Uncharacterized protein</fullName>
    </submittedName>
</protein>
<accession>A0A5B7FM65</accession>
<dbReference type="EMBL" id="VSRR010007273">
    <property type="protein sequence ID" value="MPC46576.1"/>
    <property type="molecule type" value="Genomic_DNA"/>
</dbReference>
<organism evidence="2 3">
    <name type="scientific">Portunus trituberculatus</name>
    <name type="common">Swimming crab</name>
    <name type="synonym">Neptunus trituberculatus</name>
    <dbReference type="NCBI Taxonomy" id="210409"/>
    <lineage>
        <taxon>Eukaryota</taxon>
        <taxon>Metazoa</taxon>
        <taxon>Ecdysozoa</taxon>
        <taxon>Arthropoda</taxon>
        <taxon>Crustacea</taxon>
        <taxon>Multicrustacea</taxon>
        <taxon>Malacostraca</taxon>
        <taxon>Eumalacostraca</taxon>
        <taxon>Eucarida</taxon>
        <taxon>Decapoda</taxon>
        <taxon>Pleocyemata</taxon>
        <taxon>Brachyura</taxon>
        <taxon>Eubrachyura</taxon>
        <taxon>Portunoidea</taxon>
        <taxon>Portunidae</taxon>
        <taxon>Portuninae</taxon>
        <taxon>Portunus</taxon>
    </lineage>
</organism>